<evidence type="ECO:0000313" key="3">
    <source>
        <dbReference type="Proteomes" id="UP000321328"/>
    </source>
</evidence>
<organism evidence="2 3">
    <name type="scientific">Pseudonocardia asaccharolytica DSM 44247 = NBRC 16224</name>
    <dbReference type="NCBI Taxonomy" id="1123024"/>
    <lineage>
        <taxon>Bacteria</taxon>
        <taxon>Bacillati</taxon>
        <taxon>Actinomycetota</taxon>
        <taxon>Actinomycetes</taxon>
        <taxon>Pseudonocardiales</taxon>
        <taxon>Pseudonocardiaceae</taxon>
        <taxon>Pseudonocardia</taxon>
    </lineage>
</organism>
<dbReference type="AlphaFoldDB" id="A0A511D4U4"/>
<sequence>MQKDREHRPDDQVVTAEHRTGGGRRYNPYERAAPQAGALILMETRVKRHFVSFDERRLVAVHLRRTRGQASRAVVAIPRS</sequence>
<feature type="compositionally biased region" description="Basic and acidic residues" evidence="1">
    <location>
        <begin position="1"/>
        <end position="20"/>
    </location>
</feature>
<name>A0A511D4U4_9PSEU</name>
<feature type="region of interest" description="Disordered" evidence="1">
    <location>
        <begin position="1"/>
        <end position="29"/>
    </location>
</feature>
<comment type="caution">
    <text evidence="2">The sequence shown here is derived from an EMBL/GenBank/DDBJ whole genome shotgun (WGS) entry which is preliminary data.</text>
</comment>
<dbReference type="EMBL" id="BJVI01000047">
    <property type="protein sequence ID" value="GEL19819.1"/>
    <property type="molecule type" value="Genomic_DNA"/>
</dbReference>
<keyword evidence="3" id="KW-1185">Reference proteome</keyword>
<protein>
    <submittedName>
        <fullName evidence="2">Uncharacterized protein</fullName>
    </submittedName>
</protein>
<proteinExistence type="predicted"/>
<evidence type="ECO:0000256" key="1">
    <source>
        <dbReference type="SAM" id="MobiDB-lite"/>
    </source>
</evidence>
<evidence type="ECO:0000313" key="2">
    <source>
        <dbReference type="EMBL" id="GEL19819.1"/>
    </source>
</evidence>
<accession>A0A511D4U4</accession>
<dbReference type="Proteomes" id="UP000321328">
    <property type="component" value="Unassembled WGS sequence"/>
</dbReference>
<reference evidence="2 3" key="1">
    <citation type="submission" date="2019-07" db="EMBL/GenBank/DDBJ databases">
        <title>Whole genome shotgun sequence of Pseudonocardia asaccharolytica NBRC 16224.</title>
        <authorList>
            <person name="Hosoyama A."/>
            <person name="Uohara A."/>
            <person name="Ohji S."/>
            <person name="Ichikawa N."/>
        </authorList>
    </citation>
    <scope>NUCLEOTIDE SEQUENCE [LARGE SCALE GENOMIC DNA]</scope>
    <source>
        <strain evidence="2 3">NBRC 16224</strain>
    </source>
</reference>
<gene>
    <name evidence="2" type="ORF">PA7_36560</name>
</gene>